<dbReference type="OrthoDB" id="21336at10239"/>
<dbReference type="EMBL" id="KJ081346">
    <property type="protein sequence ID" value="AHJ87158.1"/>
    <property type="molecule type" value="Genomic_DNA"/>
</dbReference>
<dbReference type="GO" id="GO:0016788">
    <property type="term" value="F:hydrolase activity, acting on ester bonds"/>
    <property type="evidence" value="ECO:0007669"/>
    <property type="project" value="InterPro"/>
</dbReference>
<evidence type="ECO:0000313" key="3">
    <source>
        <dbReference type="Proteomes" id="UP000033014"/>
    </source>
</evidence>
<gene>
    <name evidence="2" type="ORF">BCP8-2_120</name>
</gene>
<reference evidence="3" key="1">
    <citation type="submission" date="2014-01" db="EMBL/GenBank/DDBJ databases">
        <title>Genomic and Proteomic Analysis of Broad Host Range Virulent Bacillus Group Phage BCP8-2 Leading To the Creation of New Genus within Myoviruses.</title>
        <authorList>
            <person name="Bandara N."/>
            <person name="Asare P.T."/>
            <person name="Kim K.P."/>
        </authorList>
    </citation>
    <scope>NUCLEOTIDE SEQUENCE [LARGE SCALE GENOMIC DNA]</scope>
</reference>
<dbReference type="Pfam" id="PF13392">
    <property type="entry name" value="HNH_3"/>
    <property type="match status" value="1"/>
</dbReference>
<dbReference type="SMART" id="SM00507">
    <property type="entry name" value="HNHc"/>
    <property type="match status" value="1"/>
</dbReference>
<dbReference type="KEGG" id="vg:24723384"/>
<dbReference type="Proteomes" id="UP000033014">
    <property type="component" value="Segment"/>
</dbReference>
<dbReference type="Gene3D" id="3.90.75.20">
    <property type="match status" value="1"/>
</dbReference>
<dbReference type="SUPFAM" id="SSF54060">
    <property type="entry name" value="His-Me finger endonucleases"/>
    <property type="match status" value="1"/>
</dbReference>
<organism evidence="2 3">
    <name type="scientific">Bacillus phage BCP8-2</name>
    <dbReference type="NCBI Taxonomy" id="1129192"/>
    <lineage>
        <taxon>Viruses</taxon>
        <taxon>Duplodnaviria</taxon>
        <taxon>Heunggongvirae</taxon>
        <taxon>Uroviricota</taxon>
        <taxon>Caudoviricetes</taxon>
        <taxon>Herelleviridae</taxon>
        <taxon>Bastillevirinae</taxon>
        <taxon>Caeruleovirus</taxon>
        <taxon>Caeruleovirus BCP82</taxon>
    </lineage>
</organism>
<dbReference type="InterPro" id="IPR044925">
    <property type="entry name" value="His-Me_finger_sf"/>
</dbReference>
<keyword evidence="2" id="KW-0378">Hydrolase</keyword>
<evidence type="ECO:0000313" key="2">
    <source>
        <dbReference type="EMBL" id="AHJ87158.1"/>
    </source>
</evidence>
<dbReference type="InterPro" id="IPR010902">
    <property type="entry name" value="NUMOD4"/>
</dbReference>
<dbReference type="Pfam" id="PF07463">
    <property type="entry name" value="NUMOD4"/>
    <property type="match status" value="1"/>
</dbReference>
<dbReference type="RefSeq" id="YP_009149681.1">
    <property type="nucleotide sequence ID" value="NC_027355.1"/>
</dbReference>
<name>A0A0E3D9T0_9CAUD</name>
<dbReference type="GO" id="GO:0004519">
    <property type="term" value="F:endonuclease activity"/>
    <property type="evidence" value="ECO:0007669"/>
    <property type="project" value="UniProtKB-KW"/>
</dbReference>
<keyword evidence="3" id="KW-1185">Reference proteome</keyword>
<accession>A0A0E3D9T0</accession>
<evidence type="ECO:0000259" key="1">
    <source>
        <dbReference type="SMART" id="SM00507"/>
    </source>
</evidence>
<feature type="domain" description="HNH nuclease" evidence="1">
    <location>
        <begin position="53"/>
        <end position="101"/>
    </location>
</feature>
<keyword evidence="2" id="KW-0540">Nuclease</keyword>
<reference evidence="2 3" key="2">
    <citation type="journal article" date="2015" name="Arch. Virol.">
        <title>Complete genome sequence analysis and identification of putative metallo-beta-lactamase and SpoIIIE homologs in Bacillus cereus group phage BCP8-2, a new member of the proposed Bastille-like group.</title>
        <authorList>
            <person name="Asare P.T."/>
            <person name="Bandara N."/>
            <person name="Jeong T.Y."/>
            <person name="Ryu S."/>
            <person name="Klumpp J."/>
            <person name="Kim K.P."/>
        </authorList>
    </citation>
    <scope>NUCLEOTIDE SEQUENCE [LARGE SCALE GENOMIC DNA]</scope>
    <source>
        <strain evidence="2">BCP8-2</strain>
    </source>
</reference>
<proteinExistence type="predicted"/>
<dbReference type="InterPro" id="IPR003615">
    <property type="entry name" value="HNH_nuc"/>
</dbReference>
<sequence>MEQWKSLNGIVENGENYEVSDLGRVKHARKGNILRHTSSSGGYCQVGLCGSGKLKKYVIHRLVALAFIPNPENKPQVNHIDGNKQNNCLSNLEWVTVSENIIHAINTGLNPINTQMDEKVAVSIKKAYISGKTVQDIIKEFNLTKGTVINTLREKRWKHVKVEGFTPYPSNDPKLNSTKITESDVRKIRELFATGNHNHNQIAEIMGMKRSNISKIINGSTWKHVEVEGFIPCKRDDELSNAAKISIEDVRKIRELYASGKYNHRQVAELMNMNRRNVSNIINRKTWKHVD</sequence>
<protein>
    <submittedName>
        <fullName evidence="2">Putative HNH endonuclease</fullName>
    </submittedName>
</protein>
<keyword evidence="2" id="KW-0255">Endonuclease</keyword>
<dbReference type="GeneID" id="24723384"/>